<dbReference type="AlphaFoldDB" id="A0A146K1J9"/>
<protein>
    <submittedName>
        <fullName evidence="1">Uncharacterized protein</fullName>
    </submittedName>
</protein>
<proteinExistence type="predicted"/>
<organism evidence="1">
    <name type="scientific">Trepomonas sp. PC1</name>
    <dbReference type="NCBI Taxonomy" id="1076344"/>
    <lineage>
        <taxon>Eukaryota</taxon>
        <taxon>Metamonada</taxon>
        <taxon>Diplomonadida</taxon>
        <taxon>Hexamitidae</taxon>
        <taxon>Hexamitinae</taxon>
        <taxon>Trepomonas</taxon>
    </lineage>
</organism>
<sequence>DEWIIALLKSRQAVKCFVYRNMGQVTCKMNTAGSIMEAKLLHFPKHFEPMETAVDLQRQPMEINRDKMVVFSVGDQIVYLKSPTNYLLSSAVLFTNQANSIQILIGLVKDDLQMAESLLKEVMSIIFTDLQQKILQLKPVSDILAELKPTSQLIFDDNELYIHRNGVSPMLLFSTSKYGFRSPEFRARSPLKKAENSENKANLFDKIIGDQRVPLEILVYFDSQQQNLEFQVYKLAQFLKAADLQNLTRTSFSNVCQEAISVLSFRCYYLQELQLFFDSQTADKLIETRVIQQKWDVKIEKIQQKCCLQIVRFGKLFKQFYDLDQLFELSANQIEQLKNDQEFDEESQSAKIDFLIQKQIFLEHGAVYKGQFFKFLQLKADIQGFKYILFCKQLTKEHQLLLKKVCDVYDKKNTDFVYCVDGVNQIEDLQQKRFMSLKTVIKPERDIFGLVGDFFVSGLEKGDDESWAAALERLK</sequence>
<evidence type="ECO:0000313" key="1">
    <source>
        <dbReference type="EMBL" id="JAP89704.1"/>
    </source>
</evidence>
<gene>
    <name evidence="1" type="ORF">TPC1_30801</name>
</gene>
<dbReference type="EMBL" id="GDID01006902">
    <property type="protein sequence ID" value="JAP89704.1"/>
    <property type="molecule type" value="Transcribed_RNA"/>
</dbReference>
<name>A0A146K1J9_9EUKA</name>
<accession>A0A146K1J9</accession>
<reference evidence="1" key="1">
    <citation type="submission" date="2015-07" db="EMBL/GenBank/DDBJ databases">
        <title>Adaptation to a free-living lifestyle via gene acquisitions in the diplomonad Trepomonas sp. PC1.</title>
        <authorList>
            <person name="Xu F."/>
            <person name="Jerlstrom-Hultqvist J."/>
            <person name="Kolisko M."/>
            <person name="Simpson A.G.B."/>
            <person name="Roger A.J."/>
            <person name="Svard S.G."/>
            <person name="Andersson J.O."/>
        </authorList>
    </citation>
    <scope>NUCLEOTIDE SEQUENCE</scope>
    <source>
        <strain evidence="1">PC1</strain>
    </source>
</reference>
<feature type="non-terminal residue" evidence="1">
    <location>
        <position position="1"/>
    </location>
</feature>